<dbReference type="SFLD" id="SFLDG01082">
    <property type="entry name" value="B12-binding_domain_containing"/>
    <property type="match status" value="1"/>
</dbReference>
<keyword evidence="8" id="KW-1185">Reference proteome</keyword>
<evidence type="ECO:0000256" key="3">
    <source>
        <dbReference type="ARBA" id="ARBA00022723"/>
    </source>
</evidence>
<evidence type="ECO:0000256" key="1">
    <source>
        <dbReference type="ARBA" id="ARBA00001966"/>
    </source>
</evidence>
<dbReference type="InterPro" id="IPR006638">
    <property type="entry name" value="Elp3/MiaA/NifB-like_rSAM"/>
</dbReference>
<dbReference type="SUPFAM" id="SSF102114">
    <property type="entry name" value="Radical SAM enzymes"/>
    <property type="match status" value="1"/>
</dbReference>
<gene>
    <name evidence="7" type="ORF">DFP90_101959</name>
</gene>
<dbReference type="InterPro" id="IPR058240">
    <property type="entry name" value="rSAM_sf"/>
</dbReference>
<keyword evidence="3" id="KW-0479">Metal-binding</keyword>
<evidence type="ECO:0000313" key="7">
    <source>
        <dbReference type="EMBL" id="RED54156.1"/>
    </source>
</evidence>
<dbReference type="PANTHER" id="PTHR43409:SF4">
    <property type="entry name" value="RADICAL SAM SUPERFAMILY PROTEIN"/>
    <property type="match status" value="1"/>
</dbReference>
<dbReference type="OrthoDB" id="9777636at2"/>
<comment type="cofactor">
    <cofactor evidence="1">
        <name>[4Fe-4S] cluster</name>
        <dbReference type="ChEBI" id="CHEBI:49883"/>
    </cofactor>
</comment>
<dbReference type="Pfam" id="PF04055">
    <property type="entry name" value="Radical_SAM"/>
    <property type="match status" value="1"/>
</dbReference>
<evidence type="ECO:0000256" key="2">
    <source>
        <dbReference type="ARBA" id="ARBA00022691"/>
    </source>
</evidence>
<dbReference type="Gene3D" id="3.20.20.70">
    <property type="entry name" value="Aldolase class I"/>
    <property type="match status" value="1"/>
</dbReference>
<evidence type="ECO:0000256" key="4">
    <source>
        <dbReference type="ARBA" id="ARBA00023004"/>
    </source>
</evidence>
<reference evidence="7 8" key="1">
    <citation type="submission" date="2018-07" db="EMBL/GenBank/DDBJ databases">
        <title>Genomic Encyclopedia of Type Strains, Phase III (KMG-III): the genomes of soil and plant-associated and newly described type strains.</title>
        <authorList>
            <person name="Whitman W."/>
        </authorList>
    </citation>
    <scope>NUCLEOTIDE SEQUENCE [LARGE SCALE GENOMIC DNA]</scope>
    <source>
        <strain evidence="7 8">CECT 8488</strain>
    </source>
</reference>
<dbReference type="GO" id="GO:0051536">
    <property type="term" value="F:iron-sulfur cluster binding"/>
    <property type="evidence" value="ECO:0007669"/>
    <property type="project" value="UniProtKB-KW"/>
</dbReference>
<keyword evidence="4" id="KW-0408">Iron</keyword>
<dbReference type="GO" id="GO:0046872">
    <property type="term" value="F:metal ion binding"/>
    <property type="evidence" value="ECO:0007669"/>
    <property type="project" value="UniProtKB-KW"/>
</dbReference>
<dbReference type="PANTHER" id="PTHR43409">
    <property type="entry name" value="ANAEROBIC MAGNESIUM-PROTOPORPHYRIN IX MONOMETHYL ESTER CYCLASE-RELATED"/>
    <property type="match status" value="1"/>
</dbReference>
<dbReference type="InterPro" id="IPR051198">
    <property type="entry name" value="BchE-like"/>
</dbReference>
<dbReference type="CDD" id="cd01335">
    <property type="entry name" value="Radical_SAM"/>
    <property type="match status" value="1"/>
</dbReference>
<feature type="domain" description="Radical SAM core" evidence="6">
    <location>
        <begin position="10"/>
        <end position="243"/>
    </location>
</feature>
<dbReference type="GO" id="GO:0003824">
    <property type="term" value="F:catalytic activity"/>
    <property type="evidence" value="ECO:0007669"/>
    <property type="project" value="InterPro"/>
</dbReference>
<dbReference type="PROSITE" id="PS51918">
    <property type="entry name" value="RADICAL_SAM"/>
    <property type="match status" value="1"/>
</dbReference>
<dbReference type="AlphaFoldDB" id="A0A3D9HZ26"/>
<accession>A0A3D9HZ26</accession>
<dbReference type="Proteomes" id="UP000256845">
    <property type="component" value="Unassembled WGS sequence"/>
</dbReference>
<keyword evidence="5" id="KW-0411">Iron-sulfur</keyword>
<protein>
    <submittedName>
        <fullName evidence="7">Radical SAM family protein</fullName>
    </submittedName>
</protein>
<proteinExistence type="predicted"/>
<sequence length="292" mass="32612">MLDYDEPLYRPPSEGRNLIIQATLGCSFNQCSFCSMYHSKTYQARPLDLVFDDIDRAAQAWPDASRVFLADGDAYILETDHLQRILEKLGHSFPNLTRVSAYATPMSLLRKSTTEMAELIAQKLSLVYFGIESGSPDILKRITKGASPKGMIKGLQKARNAGVKVSATVILGLGGKTLWQDHIDGTIALLNEAPVNYLSTLQLHLDRAAYPGFLEKFEDPFEFQDDHAILREQERLIQGLKPPSPVIYRSNHASNALALAGNLPKDREKLLDQIKAAQAGEQQLRPWFLRST</sequence>
<dbReference type="SMART" id="SM00729">
    <property type="entry name" value="Elp3"/>
    <property type="match status" value="1"/>
</dbReference>
<dbReference type="SFLD" id="SFLDS00029">
    <property type="entry name" value="Radical_SAM"/>
    <property type="match status" value="1"/>
</dbReference>
<dbReference type="EMBL" id="QRDW01000001">
    <property type="protein sequence ID" value="RED54156.1"/>
    <property type="molecule type" value="Genomic_DNA"/>
</dbReference>
<evidence type="ECO:0000259" key="6">
    <source>
        <dbReference type="PROSITE" id="PS51918"/>
    </source>
</evidence>
<evidence type="ECO:0000256" key="5">
    <source>
        <dbReference type="ARBA" id="ARBA00023014"/>
    </source>
</evidence>
<name>A0A3D9HZ26_9PROT</name>
<evidence type="ECO:0000313" key="8">
    <source>
        <dbReference type="Proteomes" id="UP000256845"/>
    </source>
</evidence>
<organism evidence="7 8">
    <name type="scientific">Aestuariispira insulae</name>
    <dbReference type="NCBI Taxonomy" id="1461337"/>
    <lineage>
        <taxon>Bacteria</taxon>
        <taxon>Pseudomonadati</taxon>
        <taxon>Pseudomonadota</taxon>
        <taxon>Alphaproteobacteria</taxon>
        <taxon>Rhodospirillales</taxon>
        <taxon>Kiloniellaceae</taxon>
        <taxon>Aestuariispira</taxon>
    </lineage>
</organism>
<keyword evidence="2" id="KW-0949">S-adenosyl-L-methionine</keyword>
<dbReference type="InterPro" id="IPR007197">
    <property type="entry name" value="rSAM"/>
</dbReference>
<dbReference type="SFLD" id="SFLDG01095">
    <property type="entry name" value="Uncharacterised_Radical_SAM_Su"/>
    <property type="match status" value="1"/>
</dbReference>
<comment type="caution">
    <text evidence="7">The sequence shown here is derived from an EMBL/GenBank/DDBJ whole genome shotgun (WGS) entry which is preliminary data.</text>
</comment>
<dbReference type="InterPro" id="IPR013785">
    <property type="entry name" value="Aldolase_TIM"/>
</dbReference>